<accession>A0A8J3RTJ1</accession>
<organism evidence="2 3">
    <name type="scientific">Planobispora longispora</name>
    <dbReference type="NCBI Taxonomy" id="28887"/>
    <lineage>
        <taxon>Bacteria</taxon>
        <taxon>Bacillati</taxon>
        <taxon>Actinomycetota</taxon>
        <taxon>Actinomycetes</taxon>
        <taxon>Streptosporangiales</taxon>
        <taxon>Streptosporangiaceae</taxon>
        <taxon>Planobispora</taxon>
    </lineage>
</organism>
<keyword evidence="1" id="KW-0812">Transmembrane</keyword>
<evidence type="ECO:0000313" key="2">
    <source>
        <dbReference type="EMBL" id="GIH80873.1"/>
    </source>
</evidence>
<protein>
    <submittedName>
        <fullName evidence="2">Uncharacterized protein</fullName>
    </submittedName>
</protein>
<feature type="transmembrane region" description="Helical" evidence="1">
    <location>
        <begin position="236"/>
        <end position="256"/>
    </location>
</feature>
<feature type="transmembrane region" description="Helical" evidence="1">
    <location>
        <begin position="93"/>
        <end position="113"/>
    </location>
</feature>
<evidence type="ECO:0000313" key="3">
    <source>
        <dbReference type="Proteomes" id="UP000616724"/>
    </source>
</evidence>
<evidence type="ECO:0000256" key="1">
    <source>
        <dbReference type="SAM" id="Phobius"/>
    </source>
</evidence>
<dbReference type="AlphaFoldDB" id="A0A8J3RTJ1"/>
<reference evidence="2 3" key="1">
    <citation type="submission" date="2021-01" db="EMBL/GenBank/DDBJ databases">
        <title>Whole genome shotgun sequence of Planobispora longispora NBRC 13918.</title>
        <authorList>
            <person name="Komaki H."/>
            <person name="Tamura T."/>
        </authorList>
    </citation>
    <scope>NUCLEOTIDE SEQUENCE [LARGE SCALE GENOMIC DNA]</scope>
    <source>
        <strain evidence="2 3">NBRC 13918</strain>
    </source>
</reference>
<dbReference type="EMBL" id="BOOH01000065">
    <property type="protein sequence ID" value="GIH80873.1"/>
    <property type="molecule type" value="Genomic_DNA"/>
</dbReference>
<keyword evidence="3" id="KW-1185">Reference proteome</keyword>
<dbReference type="Proteomes" id="UP000616724">
    <property type="component" value="Unassembled WGS sequence"/>
</dbReference>
<comment type="caution">
    <text evidence="2">The sequence shown here is derived from an EMBL/GenBank/DDBJ whole genome shotgun (WGS) entry which is preliminary data.</text>
</comment>
<gene>
    <name evidence="2" type="ORF">Plo01_73020</name>
</gene>
<sequence length="317" mass="33440">MRTGHGFSHGRRQIALLDEVCAEQGRYPDTLPRMTVLGYGGERPLESIEAFCDCLGRYAELGVFLFPLKRQCYNIGNIRPCWTCRPHPRGAPVFSVSFLLIGMIQLAFLVGFARAPAARRGTADLIPALLTAVLVYDNAVIGAGRWIGEGELLRALNLPRFAGHALLPPLLLVWGLSMLRRASIAWAARPAAAVAVWAVASALIAYDASFDVFGVVPEPERWADTLRYVNTAAPPGPPVAAVLTCLGLLAVGALLLAATGFPWLLAAALVMMAVSALAARVPIAGNIGEAVLVAGVLAATRRAARTAPSPSSPSSGS</sequence>
<name>A0A8J3RTJ1_9ACTN</name>
<proteinExistence type="predicted"/>
<keyword evidence="1" id="KW-1133">Transmembrane helix</keyword>
<dbReference type="RefSeq" id="WP_203895279.1">
    <property type="nucleotide sequence ID" value="NZ_BOOH01000065.1"/>
</dbReference>
<feature type="transmembrane region" description="Helical" evidence="1">
    <location>
        <begin position="160"/>
        <end position="179"/>
    </location>
</feature>
<keyword evidence="1" id="KW-0472">Membrane</keyword>
<feature type="transmembrane region" description="Helical" evidence="1">
    <location>
        <begin position="125"/>
        <end position="148"/>
    </location>
</feature>